<dbReference type="FunFam" id="1.50.10.20:FF:000006">
    <property type="entry name" value="Mannan endo-1,6-alpha-mannosidase"/>
    <property type="match status" value="1"/>
</dbReference>
<comment type="similarity">
    <text evidence="3 10">Belongs to the glycosyl hydrolase 76 family.</text>
</comment>
<evidence type="ECO:0000256" key="8">
    <source>
        <dbReference type="ARBA" id="ARBA00023180"/>
    </source>
</evidence>
<dbReference type="EC" id="3.2.1.101" evidence="4 10"/>
<protein>
    <recommendedName>
        <fullName evidence="4 10">Mannan endo-1,6-alpha-mannosidase</fullName>
        <ecNumber evidence="4 10">3.2.1.101</ecNumber>
    </recommendedName>
</protein>
<dbReference type="GO" id="GO:0016052">
    <property type="term" value="P:carbohydrate catabolic process"/>
    <property type="evidence" value="ECO:0007669"/>
    <property type="project" value="InterPro"/>
</dbReference>
<accession>A0A9P7Z4A1</accession>
<reference evidence="13" key="1">
    <citation type="journal article" date="2021" name="IMA Fungus">
        <title>Genomic characterization of three marine fungi, including Emericellopsis atlantica sp. nov. with signatures of a generalist lifestyle and marine biomass degradation.</title>
        <authorList>
            <person name="Hagestad O.C."/>
            <person name="Hou L."/>
            <person name="Andersen J.H."/>
            <person name="Hansen E.H."/>
            <person name="Altermark B."/>
            <person name="Li C."/>
            <person name="Kuhnert E."/>
            <person name="Cox R.J."/>
            <person name="Crous P.W."/>
            <person name="Spatafora J.W."/>
            <person name="Lail K."/>
            <person name="Amirebrahimi M."/>
            <person name="Lipzen A."/>
            <person name="Pangilinan J."/>
            <person name="Andreopoulos W."/>
            <person name="Hayes R.D."/>
            <person name="Ng V."/>
            <person name="Grigoriev I.V."/>
            <person name="Jackson S.A."/>
            <person name="Sutton T.D.S."/>
            <person name="Dobson A.D.W."/>
            <person name="Rama T."/>
        </authorList>
    </citation>
    <scope>NUCLEOTIDE SEQUENCE</scope>
    <source>
        <strain evidence="13">TRa3180A</strain>
    </source>
</reference>
<evidence type="ECO:0000256" key="6">
    <source>
        <dbReference type="ARBA" id="ARBA00022801"/>
    </source>
</evidence>
<organism evidence="13 14">
    <name type="scientific">Calycina marina</name>
    <dbReference type="NCBI Taxonomy" id="1763456"/>
    <lineage>
        <taxon>Eukaryota</taxon>
        <taxon>Fungi</taxon>
        <taxon>Dikarya</taxon>
        <taxon>Ascomycota</taxon>
        <taxon>Pezizomycotina</taxon>
        <taxon>Leotiomycetes</taxon>
        <taxon>Helotiales</taxon>
        <taxon>Pezizellaceae</taxon>
        <taxon>Calycina</taxon>
    </lineage>
</organism>
<evidence type="ECO:0000256" key="1">
    <source>
        <dbReference type="ARBA" id="ARBA00001452"/>
    </source>
</evidence>
<name>A0A9P7Z4A1_9HELO</name>
<keyword evidence="5 12" id="KW-0732">Signal</keyword>
<dbReference type="AlphaFoldDB" id="A0A9P7Z4A1"/>
<dbReference type="PIRSF" id="PIRSF016302">
    <property type="entry name" value="Man_a_manosd"/>
    <property type="match status" value="1"/>
</dbReference>
<keyword evidence="14" id="KW-1185">Reference proteome</keyword>
<keyword evidence="6 10" id="KW-0378">Hydrolase</keyword>
<sequence>MRFSLLLWRSLLIPATAAITVDTTSKDSVSSAAGTVAFDLMTYYTGNLTGEIPGILPAPHFWWQGGAMFMTLIQYWSVTGDTSYNDVIEQALSFQVGTGEDFMPTNQTKNEGNDDQGFWAMAAMLAAETNFQNPPADQPQWLALAQAVFNEYAFRWDTQSCNGGLRWQIFPFNNGFTYKNSIANGCFFNLASRLARYTNNQTYADWAEKVWDWEMSVGFIDDNYNVYDGASVTENCTVMDTLQWTYNAGIFLHGAANMYNFTDAEPIWEMRVEGLLNNTDLFFTNGIMTEQACEDVQTCNLDQVSFKAYLTSWLAQTTTLAPFTAAHIKPLLASTAIAAAANCNGGASGTQCGFTWTATANDGNLGIGQQMSALGAISAAMVAVPDAKIAVLVTNSTGGTSVGNPSAGQVDGKTPASYDASLTVTNTDSVATKDRVAAGFLTAAVIGSVIGGSVFMVLES</sequence>
<dbReference type="Proteomes" id="UP000887226">
    <property type="component" value="Unassembled WGS sequence"/>
</dbReference>
<gene>
    <name evidence="13" type="ORF">BJ878DRAFT_35645</name>
</gene>
<feature type="transmembrane region" description="Helical" evidence="11">
    <location>
        <begin position="436"/>
        <end position="458"/>
    </location>
</feature>
<dbReference type="Gene3D" id="1.50.10.20">
    <property type="match status" value="1"/>
</dbReference>
<dbReference type="PANTHER" id="PTHR12145">
    <property type="entry name" value="MANNAN ENDO-1,6-ALPHA-MANNOSIDASE DCW1"/>
    <property type="match status" value="1"/>
</dbReference>
<evidence type="ECO:0000256" key="10">
    <source>
        <dbReference type="PIRNR" id="PIRNR016302"/>
    </source>
</evidence>
<evidence type="ECO:0000256" key="4">
    <source>
        <dbReference type="ARBA" id="ARBA00012350"/>
    </source>
</evidence>
<evidence type="ECO:0000256" key="11">
    <source>
        <dbReference type="SAM" id="Phobius"/>
    </source>
</evidence>
<dbReference type="SUPFAM" id="SSF48208">
    <property type="entry name" value="Six-hairpin glycosidases"/>
    <property type="match status" value="1"/>
</dbReference>
<dbReference type="Pfam" id="PF03663">
    <property type="entry name" value="Glyco_hydro_76"/>
    <property type="match status" value="1"/>
</dbReference>
<keyword evidence="11" id="KW-0812">Transmembrane</keyword>
<dbReference type="EMBL" id="MU253865">
    <property type="protein sequence ID" value="KAG9245109.1"/>
    <property type="molecule type" value="Genomic_DNA"/>
</dbReference>
<proteinExistence type="inferred from homology"/>
<dbReference type="InterPro" id="IPR014480">
    <property type="entry name" value="Mannan-1_6-alpha_mannosidase"/>
</dbReference>
<keyword evidence="11" id="KW-1133">Transmembrane helix</keyword>
<comment type="catalytic activity">
    <reaction evidence="1 10">
        <text>Random hydrolysis of (1-&gt;6)-alpha-D-mannosidic linkages in unbranched (1-&gt;6)-mannans.</text>
        <dbReference type="EC" id="3.2.1.101"/>
    </reaction>
</comment>
<dbReference type="InterPro" id="IPR005198">
    <property type="entry name" value="Glyco_hydro_76"/>
</dbReference>
<evidence type="ECO:0000256" key="5">
    <source>
        <dbReference type="ARBA" id="ARBA00022729"/>
    </source>
</evidence>
<feature type="chain" id="PRO_5040114922" description="Mannan endo-1,6-alpha-mannosidase" evidence="12">
    <location>
        <begin position="19"/>
        <end position="460"/>
    </location>
</feature>
<keyword evidence="7 11" id="KW-0472">Membrane</keyword>
<feature type="signal peptide" evidence="12">
    <location>
        <begin position="1"/>
        <end position="18"/>
    </location>
</feature>
<dbReference type="GO" id="GO:0012505">
    <property type="term" value="C:endomembrane system"/>
    <property type="evidence" value="ECO:0007669"/>
    <property type="project" value="UniProtKB-SubCell"/>
</dbReference>
<dbReference type="PANTHER" id="PTHR12145:SF41">
    <property type="entry name" value="MANNAN ENDO-1,6-ALPHA-MANNOSIDASE"/>
    <property type="match status" value="1"/>
</dbReference>
<evidence type="ECO:0000256" key="3">
    <source>
        <dbReference type="ARBA" id="ARBA00009699"/>
    </source>
</evidence>
<comment type="subcellular location">
    <subcellularLocation>
        <location evidence="2">Endomembrane system</location>
    </subcellularLocation>
</comment>
<keyword evidence="9 10" id="KW-0326">Glycosidase</keyword>
<dbReference type="InterPro" id="IPR008928">
    <property type="entry name" value="6-hairpin_glycosidase_sf"/>
</dbReference>
<evidence type="ECO:0000313" key="14">
    <source>
        <dbReference type="Proteomes" id="UP000887226"/>
    </source>
</evidence>
<evidence type="ECO:0000313" key="13">
    <source>
        <dbReference type="EMBL" id="KAG9245109.1"/>
    </source>
</evidence>
<evidence type="ECO:0000256" key="7">
    <source>
        <dbReference type="ARBA" id="ARBA00023136"/>
    </source>
</evidence>
<evidence type="ECO:0000256" key="2">
    <source>
        <dbReference type="ARBA" id="ARBA00004308"/>
    </source>
</evidence>
<dbReference type="GO" id="GO:0008496">
    <property type="term" value="F:mannan endo-1,6-alpha-mannosidase activity"/>
    <property type="evidence" value="ECO:0007669"/>
    <property type="project" value="UniProtKB-UniRule"/>
</dbReference>
<comment type="caution">
    <text evidence="13">The sequence shown here is derived from an EMBL/GenBank/DDBJ whole genome shotgun (WGS) entry which is preliminary data.</text>
</comment>
<keyword evidence="8" id="KW-0325">Glycoprotein</keyword>
<evidence type="ECO:0000256" key="9">
    <source>
        <dbReference type="ARBA" id="ARBA00023295"/>
    </source>
</evidence>
<dbReference type="OrthoDB" id="4187847at2759"/>
<dbReference type="GO" id="GO:0009272">
    <property type="term" value="P:fungal-type cell wall biogenesis"/>
    <property type="evidence" value="ECO:0007669"/>
    <property type="project" value="TreeGrafter"/>
</dbReference>
<evidence type="ECO:0000256" key="12">
    <source>
        <dbReference type="SAM" id="SignalP"/>
    </source>
</evidence>